<dbReference type="EC" id="3.2.1.143" evidence="2"/>
<organism evidence="6 7">
    <name type="scientific">Canariomyces notabilis</name>
    <dbReference type="NCBI Taxonomy" id="2074819"/>
    <lineage>
        <taxon>Eukaryota</taxon>
        <taxon>Fungi</taxon>
        <taxon>Dikarya</taxon>
        <taxon>Ascomycota</taxon>
        <taxon>Pezizomycotina</taxon>
        <taxon>Sordariomycetes</taxon>
        <taxon>Sordariomycetidae</taxon>
        <taxon>Sordariales</taxon>
        <taxon>Chaetomiaceae</taxon>
        <taxon>Canariomyces</taxon>
    </lineage>
</organism>
<keyword evidence="3" id="KW-0378">Hydrolase</keyword>
<dbReference type="GO" id="GO:0005975">
    <property type="term" value="P:carbohydrate metabolic process"/>
    <property type="evidence" value="ECO:0007669"/>
    <property type="project" value="InterPro"/>
</dbReference>
<sequence length="494" mass="54047">MATPLAIPDFYILPSSRKYKCIDRFSLLDDDAGQSLEDADGLVPFWPLLHSILSQPINSLPALTSLLDTISVTLRGTAHPAGDYALLCEAIATHSHREQAFFQRVWPRLVQTALQMPLLFPEGRIPVLGRGSASSSSSLSLSRRQAACLVVHQFLRTLATPPWGQDQDVLCDFGVWYAGAEHQRHPGAARAYLRALMGYFAEVVCDEGRIGMPRMEWEVVYTLRALSGNMNEEEDVLCEKIGKGSPLGEAEVLVMERYDTSPASLGLPGGAAVVSANRFIGFGQSATQEEVHVGTSPEACPAVLVTPPLKDDQVLIVRGAQAMVNVSGRGRNIVIDEIGVPPGGENGWRERTMLFMDALELDLVQTTEPGLSDLIRENVDREIRKACTAFSAGGFGEVRTGLWGCGAFAGDPGVKMLLLWVAASVAGIRLVAICDQGLRLFAEELQLTLEWAKQELRDTKALRQVLDRAPKCLARGQILTWIRTEYKREQPALE</sequence>
<protein>
    <recommendedName>
        <fullName evidence="2">poly(ADP-ribose) glycohydrolase</fullName>
        <ecNumber evidence="2">3.2.1.143</ecNumber>
    </recommendedName>
</protein>
<dbReference type="Proteomes" id="UP001302812">
    <property type="component" value="Unassembled WGS sequence"/>
</dbReference>
<dbReference type="GO" id="GO:0009225">
    <property type="term" value="P:nucleotide-sugar metabolic process"/>
    <property type="evidence" value="ECO:0007669"/>
    <property type="project" value="TreeGrafter"/>
</dbReference>
<dbReference type="GeneID" id="89935104"/>
<accession>A0AAN6YX75</accession>
<evidence type="ECO:0000256" key="2">
    <source>
        <dbReference type="ARBA" id="ARBA00012255"/>
    </source>
</evidence>
<dbReference type="GO" id="GO:0006282">
    <property type="term" value="P:regulation of DNA repair"/>
    <property type="evidence" value="ECO:0007669"/>
    <property type="project" value="InterPro"/>
</dbReference>
<dbReference type="GO" id="GO:1990966">
    <property type="term" value="P:ATP generation from poly-ADP-D-ribose"/>
    <property type="evidence" value="ECO:0007669"/>
    <property type="project" value="TreeGrafter"/>
</dbReference>
<evidence type="ECO:0000256" key="3">
    <source>
        <dbReference type="ARBA" id="ARBA00022801"/>
    </source>
</evidence>
<evidence type="ECO:0000256" key="1">
    <source>
        <dbReference type="ARBA" id="ARBA00009545"/>
    </source>
</evidence>
<dbReference type="RefSeq" id="XP_064674428.1">
    <property type="nucleotide sequence ID" value="XM_064810979.1"/>
</dbReference>
<dbReference type="GO" id="GO:0005634">
    <property type="term" value="C:nucleus"/>
    <property type="evidence" value="ECO:0007669"/>
    <property type="project" value="TreeGrafter"/>
</dbReference>
<feature type="domain" description="PARG helical" evidence="5">
    <location>
        <begin position="97"/>
        <end position="207"/>
    </location>
</feature>
<dbReference type="InterPro" id="IPR048362">
    <property type="entry name" value="PARG_helical"/>
</dbReference>
<dbReference type="InterPro" id="IPR046372">
    <property type="entry name" value="PARG_cat_C"/>
</dbReference>
<feature type="domain" description="PARG catalytic Macro" evidence="4">
    <location>
        <begin position="272"/>
        <end position="432"/>
    </location>
</feature>
<dbReference type="InterPro" id="IPR007724">
    <property type="entry name" value="Poly_GlycHdrlase"/>
</dbReference>
<evidence type="ECO:0000313" key="6">
    <source>
        <dbReference type="EMBL" id="KAK4116858.1"/>
    </source>
</evidence>
<dbReference type="EMBL" id="MU853333">
    <property type="protein sequence ID" value="KAK4116858.1"/>
    <property type="molecule type" value="Genomic_DNA"/>
</dbReference>
<dbReference type="PANTHER" id="PTHR12837">
    <property type="entry name" value="POLY ADP-RIBOSE GLYCOHYDROLASE"/>
    <property type="match status" value="1"/>
</dbReference>
<comment type="similarity">
    <text evidence="1">Belongs to the poly(ADP-ribose) glycohydrolase family.</text>
</comment>
<dbReference type="PANTHER" id="PTHR12837:SF0">
    <property type="entry name" value="POLY(ADP-RIBOSE) GLYCOHYDROLASE"/>
    <property type="match status" value="1"/>
</dbReference>
<dbReference type="Pfam" id="PF20811">
    <property type="entry name" value="PARG_cat_N"/>
    <property type="match status" value="1"/>
</dbReference>
<evidence type="ECO:0000259" key="5">
    <source>
        <dbReference type="Pfam" id="PF20811"/>
    </source>
</evidence>
<proteinExistence type="inferred from homology"/>
<dbReference type="GO" id="GO:0005737">
    <property type="term" value="C:cytoplasm"/>
    <property type="evidence" value="ECO:0007669"/>
    <property type="project" value="TreeGrafter"/>
</dbReference>
<dbReference type="AlphaFoldDB" id="A0AAN6YX75"/>
<evidence type="ECO:0000259" key="4">
    <source>
        <dbReference type="Pfam" id="PF05028"/>
    </source>
</evidence>
<comment type="caution">
    <text evidence="6">The sequence shown here is derived from an EMBL/GenBank/DDBJ whole genome shotgun (WGS) entry which is preliminary data.</text>
</comment>
<keyword evidence="7" id="KW-1185">Reference proteome</keyword>
<gene>
    <name evidence="6" type="ORF">N656DRAFT_701858</name>
</gene>
<dbReference type="Pfam" id="PF05028">
    <property type="entry name" value="PARG_cat_C"/>
    <property type="match status" value="1"/>
</dbReference>
<evidence type="ECO:0000313" key="7">
    <source>
        <dbReference type="Proteomes" id="UP001302812"/>
    </source>
</evidence>
<reference evidence="6" key="2">
    <citation type="submission" date="2023-05" db="EMBL/GenBank/DDBJ databases">
        <authorList>
            <consortium name="Lawrence Berkeley National Laboratory"/>
            <person name="Steindorff A."/>
            <person name="Hensen N."/>
            <person name="Bonometti L."/>
            <person name="Westerberg I."/>
            <person name="Brannstrom I.O."/>
            <person name="Guillou S."/>
            <person name="Cros-Aarteil S."/>
            <person name="Calhoun S."/>
            <person name="Haridas S."/>
            <person name="Kuo A."/>
            <person name="Mondo S."/>
            <person name="Pangilinan J."/>
            <person name="Riley R."/>
            <person name="Labutti K."/>
            <person name="Andreopoulos B."/>
            <person name="Lipzen A."/>
            <person name="Chen C."/>
            <person name="Yanf M."/>
            <person name="Daum C."/>
            <person name="Ng V."/>
            <person name="Clum A."/>
            <person name="Ohm R."/>
            <person name="Martin F."/>
            <person name="Silar P."/>
            <person name="Natvig D."/>
            <person name="Lalanne C."/>
            <person name="Gautier V."/>
            <person name="Ament-Velasquez S.L."/>
            <person name="Kruys A."/>
            <person name="Hutchinson M.I."/>
            <person name="Powell A.J."/>
            <person name="Barry K."/>
            <person name="Miller A.N."/>
            <person name="Grigoriev I.V."/>
            <person name="Debuchy R."/>
            <person name="Gladieux P."/>
            <person name="Thoren M.H."/>
            <person name="Johannesson H."/>
        </authorList>
    </citation>
    <scope>NUCLEOTIDE SEQUENCE</scope>
    <source>
        <strain evidence="6">CBS 508.74</strain>
    </source>
</reference>
<dbReference type="GO" id="GO:0004649">
    <property type="term" value="F:poly(ADP-ribose) glycohydrolase activity"/>
    <property type="evidence" value="ECO:0007669"/>
    <property type="project" value="UniProtKB-EC"/>
</dbReference>
<name>A0AAN6YX75_9PEZI</name>
<reference evidence="6" key="1">
    <citation type="journal article" date="2023" name="Mol. Phylogenet. Evol.">
        <title>Genome-scale phylogeny and comparative genomics of the fungal order Sordariales.</title>
        <authorList>
            <person name="Hensen N."/>
            <person name="Bonometti L."/>
            <person name="Westerberg I."/>
            <person name="Brannstrom I.O."/>
            <person name="Guillou S."/>
            <person name="Cros-Aarteil S."/>
            <person name="Calhoun S."/>
            <person name="Haridas S."/>
            <person name="Kuo A."/>
            <person name="Mondo S."/>
            <person name="Pangilinan J."/>
            <person name="Riley R."/>
            <person name="LaButti K."/>
            <person name="Andreopoulos B."/>
            <person name="Lipzen A."/>
            <person name="Chen C."/>
            <person name="Yan M."/>
            <person name="Daum C."/>
            <person name="Ng V."/>
            <person name="Clum A."/>
            <person name="Steindorff A."/>
            <person name="Ohm R.A."/>
            <person name="Martin F."/>
            <person name="Silar P."/>
            <person name="Natvig D.O."/>
            <person name="Lalanne C."/>
            <person name="Gautier V."/>
            <person name="Ament-Velasquez S.L."/>
            <person name="Kruys A."/>
            <person name="Hutchinson M.I."/>
            <person name="Powell A.J."/>
            <person name="Barry K."/>
            <person name="Miller A.N."/>
            <person name="Grigoriev I.V."/>
            <person name="Debuchy R."/>
            <person name="Gladieux P."/>
            <person name="Hiltunen Thoren M."/>
            <person name="Johannesson H."/>
        </authorList>
    </citation>
    <scope>NUCLEOTIDE SEQUENCE</scope>
    <source>
        <strain evidence="6">CBS 508.74</strain>
    </source>
</reference>